<reference evidence="9" key="1">
    <citation type="submission" date="2022-12" db="EMBL/GenBank/DDBJ databases">
        <authorList>
            <person name="Wang J."/>
        </authorList>
    </citation>
    <scope>NUCLEOTIDE SEQUENCE</scope>
    <source>
        <strain evidence="9">HY-42-06</strain>
    </source>
</reference>
<evidence type="ECO:0000256" key="6">
    <source>
        <dbReference type="ARBA" id="ARBA00023136"/>
    </source>
</evidence>
<evidence type="ECO:0000313" key="10">
    <source>
        <dbReference type="Proteomes" id="UP001079657"/>
    </source>
</evidence>
<comment type="similarity">
    <text evidence="2">Belongs to the peptidase S54 family.</text>
</comment>
<organism evidence="9 10">
    <name type="scientific">Clostridium ganghwense</name>
    <dbReference type="NCBI Taxonomy" id="312089"/>
    <lineage>
        <taxon>Bacteria</taxon>
        <taxon>Bacillati</taxon>
        <taxon>Bacillota</taxon>
        <taxon>Clostridia</taxon>
        <taxon>Eubacteriales</taxon>
        <taxon>Clostridiaceae</taxon>
        <taxon>Clostridium</taxon>
    </lineage>
</organism>
<protein>
    <submittedName>
        <fullName evidence="9">Rhomboid family intramembrane serine protease</fullName>
    </submittedName>
</protein>
<evidence type="ECO:0000313" key="9">
    <source>
        <dbReference type="EMBL" id="MCY6370956.1"/>
    </source>
</evidence>
<feature type="transmembrane region" description="Helical" evidence="7">
    <location>
        <begin position="277"/>
        <end position="294"/>
    </location>
</feature>
<feature type="transmembrane region" description="Helical" evidence="7">
    <location>
        <begin position="138"/>
        <end position="157"/>
    </location>
</feature>
<dbReference type="SUPFAM" id="SSF144091">
    <property type="entry name" value="Rhomboid-like"/>
    <property type="match status" value="1"/>
</dbReference>
<feature type="transmembrane region" description="Helical" evidence="7">
    <location>
        <begin position="185"/>
        <end position="203"/>
    </location>
</feature>
<keyword evidence="3 7" id="KW-0812">Transmembrane</keyword>
<evidence type="ECO:0000256" key="1">
    <source>
        <dbReference type="ARBA" id="ARBA00004141"/>
    </source>
</evidence>
<evidence type="ECO:0000256" key="2">
    <source>
        <dbReference type="ARBA" id="ARBA00009045"/>
    </source>
</evidence>
<dbReference type="EMBL" id="JAPQES010000003">
    <property type="protein sequence ID" value="MCY6370956.1"/>
    <property type="molecule type" value="Genomic_DNA"/>
</dbReference>
<proteinExistence type="inferred from homology"/>
<evidence type="ECO:0000256" key="5">
    <source>
        <dbReference type="ARBA" id="ARBA00022989"/>
    </source>
</evidence>
<comment type="subcellular location">
    <subcellularLocation>
        <location evidence="1">Membrane</location>
        <topology evidence="1">Multi-pass membrane protein</topology>
    </subcellularLocation>
</comment>
<comment type="caution">
    <text evidence="9">The sequence shown here is derived from an EMBL/GenBank/DDBJ whole genome shotgun (WGS) entry which is preliminary data.</text>
</comment>
<name>A0ABT4CPH6_9CLOT</name>
<dbReference type="Gene3D" id="1.20.1540.10">
    <property type="entry name" value="Rhomboid-like"/>
    <property type="match status" value="1"/>
</dbReference>
<gene>
    <name evidence="9" type="ORF">OXH55_09965</name>
</gene>
<feature type="domain" description="Peptidase S54 rhomboid" evidence="8">
    <location>
        <begin position="183"/>
        <end position="316"/>
    </location>
</feature>
<dbReference type="GO" id="GO:0006508">
    <property type="term" value="P:proteolysis"/>
    <property type="evidence" value="ECO:0007669"/>
    <property type="project" value="UniProtKB-KW"/>
</dbReference>
<accession>A0ABT4CPH6</accession>
<dbReference type="PANTHER" id="PTHR43731:SF14">
    <property type="entry name" value="PRESENILIN-ASSOCIATED RHOMBOID-LIKE PROTEIN, MITOCHONDRIAL"/>
    <property type="match status" value="1"/>
</dbReference>
<dbReference type="InterPro" id="IPR022764">
    <property type="entry name" value="Peptidase_S54_rhomboid_dom"/>
</dbReference>
<keyword evidence="9" id="KW-0645">Protease</keyword>
<dbReference type="InterPro" id="IPR050925">
    <property type="entry name" value="Rhomboid_protease_S54"/>
</dbReference>
<feature type="transmembrane region" description="Helical" evidence="7">
    <location>
        <begin position="300"/>
        <end position="316"/>
    </location>
</feature>
<evidence type="ECO:0000256" key="7">
    <source>
        <dbReference type="SAM" id="Phobius"/>
    </source>
</evidence>
<dbReference type="Proteomes" id="UP001079657">
    <property type="component" value="Unassembled WGS sequence"/>
</dbReference>
<sequence>MKKEEFSKFLIDMMSRHYEYNITELSSKDGRNTFWGIQKEKNGINRCLVFLNKDNISNVDTNESQQELIKVLVLNKENEKEEIKVQDKDINKIIIVDEEKNKLVYCPQELEEFGAQMYSILQYNEKVESEKRKDKKSIITISLISINVLMYIITAIFSRNILDSDIRVLIYFGAKVNELISRGEYYRLVTAMFLHGGLVHLVLNMYSLYALGPLVEKVYGKIKYIIIYFAAGIVSSIFSYLFSEGVSIGASGAIFGLLGAALVFAFKMRDRIGKGMVTNILSVIGINIFIGLTLPNIDNFGHLGGVIGGILVSLIVESKFIK</sequence>
<dbReference type="InterPro" id="IPR035952">
    <property type="entry name" value="Rhomboid-like_sf"/>
</dbReference>
<keyword evidence="10" id="KW-1185">Reference proteome</keyword>
<dbReference type="GO" id="GO:0008233">
    <property type="term" value="F:peptidase activity"/>
    <property type="evidence" value="ECO:0007669"/>
    <property type="project" value="UniProtKB-KW"/>
</dbReference>
<feature type="transmembrane region" description="Helical" evidence="7">
    <location>
        <begin position="224"/>
        <end position="242"/>
    </location>
</feature>
<evidence type="ECO:0000256" key="4">
    <source>
        <dbReference type="ARBA" id="ARBA00022801"/>
    </source>
</evidence>
<feature type="transmembrane region" description="Helical" evidence="7">
    <location>
        <begin position="248"/>
        <end position="265"/>
    </location>
</feature>
<dbReference type="Pfam" id="PF01694">
    <property type="entry name" value="Rhomboid"/>
    <property type="match status" value="1"/>
</dbReference>
<keyword evidence="6 7" id="KW-0472">Membrane</keyword>
<dbReference type="RefSeq" id="WP_268049796.1">
    <property type="nucleotide sequence ID" value="NZ_JAPQES010000003.1"/>
</dbReference>
<evidence type="ECO:0000259" key="8">
    <source>
        <dbReference type="Pfam" id="PF01694"/>
    </source>
</evidence>
<keyword evidence="4" id="KW-0378">Hydrolase</keyword>
<dbReference type="PANTHER" id="PTHR43731">
    <property type="entry name" value="RHOMBOID PROTEASE"/>
    <property type="match status" value="1"/>
</dbReference>
<evidence type="ECO:0000256" key="3">
    <source>
        <dbReference type="ARBA" id="ARBA00022692"/>
    </source>
</evidence>
<keyword evidence="5 7" id="KW-1133">Transmembrane helix</keyword>